<sequence>CKGRKGCWPKPDPCSGSRPRCRLRSSCGVCSLRAASLRGQRR</sequence>
<feature type="non-terminal residue" evidence="1">
    <location>
        <position position="1"/>
    </location>
</feature>
<gene>
    <name evidence="1" type="ORF">AVDCRST_MAG78-3250</name>
</gene>
<dbReference type="AlphaFoldDB" id="A0A6J4QV83"/>
<reference evidence="1" key="1">
    <citation type="submission" date="2020-02" db="EMBL/GenBank/DDBJ databases">
        <authorList>
            <person name="Meier V. D."/>
        </authorList>
    </citation>
    <scope>NUCLEOTIDE SEQUENCE</scope>
    <source>
        <strain evidence="1">AVDCRST_MAG78</strain>
    </source>
</reference>
<name>A0A6J4QV83_9ACTN</name>
<protein>
    <submittedName>
        <fullName evidence="1">Uncharacterized protein</fullName>
    </submittedName>
</protein>
<evidence type="ECO:0000313" key="1">
    <source>
        <dbReference type="EMBL" id="CAA9450444.1"/>
    </source>
</evidence>
<organism evidence="1">
    <name type="scientific">uncultured Rubrobacteraceae bacterium</name>
    <dbReference type="NCBI Taxonomy" id="349277"/>
    <lineage>
        <taxon>Bacteria</taxon>
        <taxon>Bacillati</taxon>
        <taxon>Actinomycetota</taxon>
        <taxon>Rubrobacteria</taxon>
        <taxon>Rubrobacterales</taxon>
        <taxon>Rubrobacteraceae</taxon>
        <taxon>environmental samples</taxon>
    </lineage>
</organism>
<accession>A0A6J4QV83</accession>
<proteinExistence type="predicted"/>
<feature type="non-terminal residue" evidence="1">
    <location>
        <position position="42"/>
    </location>
</feature>
<dbReference type="EMBL" id="CADCVB010000219">
    <property type="protein sequence ID" value="CAA9450444.1"/>
    <property type="molecule type" value="Genomic_DNA"/>
</dbReference>